<name>A0A6L2LL39_TANCI</name>
<evidence type="ECO:0000259" key="3">
    <source>
        <dbReference type="PROSITE" id="PS50158"/>
    </source>
</evidence>
<dbReference type="AlphaFoldDB" id="A0A6L2LL39"/>
<feature type="domain" description="CCHC-type" evidence="3">
    <location>
        <begin position="307"/>
        <end position="322"/>
    </location>
</feature>
<organism evidence="4">
    <name type="scientific">Tanacetum cinerariifolium</name>
    <name type="common">Dalmatian daisy</name>
    <name type="synonym">Chrysanthemum cinerariifolium</name>
    <dbReference type="NCBI Taxonomy" id="118510"/>
    <lineage>
        <taxon>Eukaryota</taxon>
        <taxon>Viridiplantae</taxon>
        <taxon>Streptophyta</taxon>
        <taxon>Embryophyta</taxon>
        <taxon>Tracheophyta</taxon>
        <taxon>Spermatophyta</taxon>
        <taxon>Magnoliopsida</taxon>
        <taxon>eudicotyledons</taxon>
        <taxon>Gunneridae</taxon>
        <taxon>Pentapetalae</taxon>
        <taxon>asterids</taxon>
        <taxon>campanulids</taxon>
        <taxon>Asterales</taxon>
        <taxon>Asteraceae</taxon>
        <taxon>Asteroideae</taxon>
        <taxon>Anthemideae</taxon>
        <taxon>Anthemidinae</taxon>
        <taxon>Tanacetum</taxon>
    </lineage>
</organism>
<comment type="caution">
    <text evidence="4">The sequence shown here is derived from an EMBL/GenBank/DDBJ whole genome shotgun (WGS) entry which is preliminary data.</text>
</comment>
<feature type="compositionally biased region" description="Polar residues" evidence="2">
    <location>
        <begin position="230"/>
        <end position="241"/>
    </location>
</feature>
<dbReference type="InterPro" id="IPR036875">
    <property type="entry name" value="Znf_CCHC_sf"/>
</dbReference>
<evidence type="ECO:0000256" key="2">
    <source>
        <dbReference type="SAM" id="MobiDB-lite"/>
    </source>
</evidence>
<reference evidence="4" key="1">
    <citation type="journal article" date="2019" name="Sci. Rep.">
        <title>Draft genome of Tanacetum cinerariifolium, the natural source of mosquito coil.</title>
        <authorList>
            <person name="Yamashiro T."/>
            <person name="Shiraishi A."/>
            <person name="Satake H."/>
            <person name="Nakayama K."/>
        </authorList>
    </citation>
    <scope>NUCLEOTIDE SEQUENCE</scope>
</reference>
<dbReference type="SUPFAM" id="SSF57756">
    <property type="entry name" value="Retrovirus zinc finger-like domains"/>
    <property type="match status" value="1"/>
</dbReference>
<feature type="compositionally biased region" description="Basic and acidic residues" evidence="2">
    <location>
        <begin position="220"/>
        <end position="229"/>
    </location>
</feature>
<keyword evidence="1" id="KW-0862">Zinc</keyword>
<gene>
    <name evidence="4" type="ORF">Tci_033685</name>
</gene>
<feature type="region of interest" description="Disordered" evidence="2">
    <location>
        <begin position="328"/>
        <end position="362"/>
    </location>
</feature>
<dbReference type="GO" id="GO:0003676">
    <property type="term" value="F:nucleic acid binding"/>
    <property type="evidence" value="ECO:0007669"/>
    <property type="project" value="InterPro"/>
</dbReference>
<dbReference type="PANTHER" id="PTHR33223:SF11">
    <property type="entry name" value="ELEMENT PROTEIN, PUTATIVE-RELATED"/>
    <property type="match status" value="1"/>
</dbReference>
<dbReference type="InterPro" id="IPR005162">
    <property type="entry name" value="Retrotrans_gag_dom"/>
</dbReference>
<sequence length="362" mass="41050">MAPKRTTRANPATTTTTTTTFVTDAQIEALIEQGVARVLAACDVERNTNGDDSHNLGTGARRTKRVTRECTYPNFMKCKPLNFKGTEGVVGLRNALTWWNSHVKTTTPEAAHVMPWRTLKKTMTDKYCPRGKIKKLEFEMWNLKVKGTDVVAYSQRFQELAPMCDRMFPEEIDKVEKYVDGLPDTIHDSVMATKPKTMQDAIEFATELMNKKIKTWAERQADNKRKYNDTTRNNHQQPNKRQNTRRAYTAGNGERKEYVGTLPLCNKCKFHHNGQCPIKWANYKRVGHLTRDCRSPAATNNHRNPTCYECGNQGHYRSDCPELKNQDHGNQAGGTGAHGMVHALEGGETNQDLNDVEDDINS</sequence>
<evidence type="ECO:0000256" key="1">
    <source>
        <dbReference type="PROSITE-ProRule" id="PRU00047"/>
    </source>
</evidence>
<keyword evidence="1" id="KW-0479">Metal-binding</keyword>
<dbReference type="Pfam" id="PF00098">
    <property type="entry name" value="zf-CCHC"/>
    <property type="match status" value="1"/>
</dbReference>
<dbReference type="EMBL" id="BKCJ010004549">
    <property type="protein sequence ID" value="GEU61707.1"/>
    <property type="molecule type" value="Genomic_DNA"/>
</dbReference>
<dbReference type="InterPro" id="IPR001878">
    <property type="entry name" value="Znf_CCHC"/>
</dbReference>
<keyword evidence="1" id="KW-0863">Zinc-finger</keyword>
<dbReference type="Pfam" id="PF03732">
    <property type="entry name" value="Retrotrans_gag"/>
    <property type="match status" value="1"/>
</dbReference>
<evidence type="ECO:0000313" key="4">
    <source>
        <dbReference type="EMBL" id="GEU61707.1"/>
    </source>
</evidence>
<accession>A0A6L2LL39</accession>
<proteinExistence type="predicted"/>
<dbReference type="PANTHER" id="PTHR33223">
    <property type="entry name" value="CCHC-TYPE DOMAIN-CONTAINING PROTEIN"/>
    <property type="match status" value="1"/>
</dbReference>
<protein>
    <recommendedName>
        <fullName evidence="3">CCHC-type domain-containing protein</fullName>
    </recommendedName>
</protein>
<dbReference type="Gene3D" id="4.10.60.10">
    <property type="entry name" value="Zinc finger, CCHC-type"/>
    <property type="match status" value="1"/>
</dbReference>
<feature type="region of interest" description="Disordered" evidence="2">
    <location>
        <begin position="220"/>
        <end position="252"/>
    </location>
</feature>
<dbReference type="GO" id="GO:0008270">
    <property type="term" value="F:zinc ion binding"/>
    <property type="evidence" value="ECO:0007669"/>
    <property type="project" value="UniProtKB-KW"/>
</dbReference>
<dbReference type="PROSITE" id="PS50158">
    <property type="entry name" value="ZF_CCHC"/>
    <property type="match status" value="1"/>
</dbReference>
<dbReference type="SMART" id="SM00343">
    <property type="entry name" value="ZnF_C2HC"/>
    <property type="match status" value="1"/>
</dbReference>